<reference evidence="7 8" key="1">
    <citation type="journal article" date="2019" name="Sci. Data">
        <title>Hybrid genome assembly and annotation of Danionella translucida.</title>
        <authorList>
            <person name="Kadobianskyi M."/>
            <person name="Schulze L."/>
            <person name="Schuelke M."/>
            <person name="Judkewitz B."/>
        </authorList>
    </citation>
    <scope>NUCLEOTIDE SEQUENCE [LARGE SCALE GENOMIC DNA]</scope>
    <source>
        <strain evidence="7 8">Bolton</strain>
    </source>
</reference>
<dbReference type="GO" id="GO:0004896">
    <property type="term" value="F:cytokine receptor activity"/>
    <property type="evidence" value="ECO:0007669"/>
    <property type="project" value="TreeGrafter"/>
</dbReference>
<evidence type="ECO:0000256" key="1">
    <source>
        <dbReference type="ARBA" id="ARBA00004167"/>
    </source>
</evidence>
<proteinExistence type="predicted"/>
<dbReference type="EMBL" id="SRMA01025416">
    <property type="protein sequence ID" value="TRY94863.1"/>
    <property type="molecule type" value="Genomic_DNA"/>
</dbReference>
<evidence type="ECO:0000313" key="7">
    <source>
        <dbReference type="EMBL" id="TRY94863.1"/>
    </source>
</evidence>
<dbReference type="GO" id="GO:0009897">
    <property type="term" value="C:external side of plasma membrane"/>
    <property type="evidence" value="ECO:0007669"/>
    <property type="project" value="TreeGrafter"/>
</dbReference>
<keyword evidence="6" id="KW-0675">Receptor</keyword>
<dbReference type="Proteomes" id="UP000316079">
    <property type="component" value="Unassembled WGS sequence"/>
</dbReference>
<evidence type="ECO:0000256" key="2">
    <source>
        <dbReference type="ARBA" id="ARBA00022692"/>
    </source>
</evidence>
<keyword evidence="4" id="KW-1133">Transmembrane helix</keyword>
<dbReference type="PANTHER" id="PTHR23037">
    <property type="entry name" value="CYTOKINE RECEPTOR"/>
    <property type="match status" value="1"/>
</dbReference>
<evidence type="ECO:0000256" key="4">
    <source>
        <dbReference type="ARBA" id="ARBA00022989"/>
    </source>
</evidence>
<evidence type="ECO:0000256" key="6">
    <source>
        <dbReference type="ARBA" id="ARBA00023170"/>
    </source>
</evidence>
<dbReference type="Gene3D" id="2.60.40.10">
    <property type="entry name" value="Immunoglobulins"/>
    <property type="match status" value="1"/>
</dbReference>
<keyword evidence="3" id="KW-0732">Signal</keyword>
<keyword evidence="2" id="KW-0812">Transmembrane</keyword>
<feature type="non-terminal residue" evidence="7">
    <location>
        <position position="235"/>
    </location>
</feature>
<dbReference type="SUPFAM" id="SSF49265">
    <property type="entry name" value="Fibronectin type III"/>
    <property type="match status" value="1"/>
</dbReference>
<evidence type="ECO:0008006" key="9">
    <source>
        <dbReference type="Google" id="ProtNLM"/>
    </source>
</evidence>
<keyword evidence="5" id="KW-0472">Membrane</keyword>
<gene>
    <name evidence="7" type="ORF">DNTS_026282</name>
</gene>
<dbReference type="GO" id="GO:0016064">
    <property type="term" value="P:immunoglobulin mediated immune response"/>
    <property type="evidence" value="ECO:0007669"/>
    <property type="project" value="TreeGrafter"/>
</dbReference>
<dbReference type="AlphaFoldDB" id="A0A553QY27"/>
<protein>
    <recommendedName>
        <fullName evidence="9">Fibronectin type-III domain-containing protein</fullName>
    </recommendedName>
</protein>
<evidence type="ECO:0000256" key="3">
    <source>
        <dbReference type="ARBA" id="ARBA00022729"/>
    </source>
</evidence>
<name>A0A553QY27_9TELE</name>
<sequence>MDLSPNVIFSDMDSYRISFHSGNHGNTSIELDDDFMPSKNVRPVVPSELSALWEKDKALFRWQSGYEHHDFAFLRSLFISHLQYQLRLRSKHKLYEVASVNREVHVDQSVFQPHTNYTVCVRSQPDGENYVGVWSRWSPVMQSVMSDKVCDVIKEEESLQIDLLAEVSLTLPQPIKCDYENMVMAKDSPRMHHFPNMPYSPVGSEGDSGCWIREFGVEERGSITYSNDYCTFTNS</sequence>
<comment type="subcellular location">
    <subcellularLocation>
        <location evidence="1">Membrane</location>
        <topology evidence="1">Single-pass membrane protein</topology>
    </subcellularLocation>
</comment>
<dbReference type="OrthoDB" id="8939865at2759"/>
<organism evidence="7 8">
    <name type="scientific">Danionella cerebrum</name>
    <dbReference type="NCBI Taxonomy" id="2873325"/>
    <lineage>
        <taxon>Eukaryota</taxon>
        <taxon>Metazoa</taxon>
        <taxon>Chordata</taxon>
        <taxon>Craniata</taxon>
        <taxon>Vertebrata</taxon>
        <taxon>Euteleostomi</taxon>
        <taxon>Actinopterygii</taxon>
        <taxon>Neopterygii</taxon>
        <taxon>Teleostei</taxon>
        <taxon>Ostariophysi</taxon>
        <taxon>Cypriniformes</taxon>
        <taxon>Danionidae</taxon>
        <taxon>Danioninae</taxon>
        <taxon>Danionella</taxon>
    </lineage>
</organism>
<dbReference type="PANTHER" id="PTHR23037:SF42">
    <property type="entry name" value="CYTOKINE RECEPTOR COMMON SUBUNIT GAMMA ISOFORM X1-RELATED"/>
    <property type="match status" value="1"/>
</dbReference>
<dbReference type="InterPro" id="IPR013783">
    <property type="entry name" value="Ig-like_fold"/>
</dbReference>
<keyword evidence="8" id="KW-1185">Reference proteome</keyword>
<comment type="caution">
    <text evidence="7">The sequence shown here is derived from an EMBL/GenBank/DDBJ whole genome shotgun (WGS) entry which is preliminary data.</text>
</comment>
<dbReference type="STRING" id="623744.A0A553QY27"/>
<accession>A0A553QY27</accession>
<evidence type="ECO:0000256" key="5">
    <source>
        <dbReference type="ARBA" id="ARBA00023136"/>
    </source>
</evidence>
<evidence type="ECO:0000313" key="8">
    <source>
        <dbReference type="Proteomes" id="UP000316079"/>
    </source>
</evidence>
<dbReference type="InterPro" id="IPR036116">
    <property type="entry name" value="FN3_sf"/>
</dbReference>